<reference evidence="2 3" key="1">
    <citation type="submission" date="2020-08" db="EMBL/GenBank/DDBJ databases">
        <title>Whole genome shotgun sequence of Actinocatenispora thailandica NBRC 105041.</title>
        <authorList>
            <person name="Komaki H."/>
            <person name="Tamura T."/>
        </authorList>
    </citation>
    <scope>NUCLEOTIDE SEQUENCE [LARGE SCALE GENOMIC DNA]</scope>
    <source>
        <strain evidence="2 3">NBRC 105041</strain>
    </source>
</reference>
<dbReference type="EMBL" id="AP023355">
    <property type="protein sequence ID" value="BCJ39218.1"/>
    <property type="molecule type" value="Genomic_DNA"/>
</dbReference>
<gene>
    <name evidence="2" type="ORF">Athai_67210</name>
</gene>
<evidence type="ECO:0000313" key="2">
    <source>
        <dbReference type="EMBL" id="BCJ39218.1"/>
    </source>
</evidence>
<dbReference type="AlphaFoldDB" id="A0A7R7I1N7"/>
<dbReference type="Proteomes" id="UP000611640">
    <property type="component" value="Chromosome"/>
</dbReference>
<dbReference type="RefSeq" id="WP_203965127.1">
    <property type="nucleotide sequence ID" value="NZ_AP023355.1"/>
</dbReference>
<feature type="compositionally biased region" description="Polar residues" evidence="1">
    <location>
        <begin position="41"/>
        <end position="59"/>
    </location>
</feature>
<protein>
    <submittedName>
        <fullName evidence="2">Uncharacterized protein</fullName>
    </submittedName>
</protein>
<dbReference type="KEGG" id="atl:Athai_67210"/>
<evidence type="ECO:0000313" key="3">
    <source>
        <dbReference type="Proteomes" id="UP000611640"/>
    </source>
</evidence>
<organism evidence="2 3">
    <name type="scientific">Actinocatenispora thailandica</name>
    <dbReference type="NCBI Taxonomy" id="227318"/>
    <lineage>
        <taxon>Bacteria</taxon>
        <taxon>Bacillati</taxon>
        <taxon>Actinomycetota</taxon>
        <taxon>Actinomycetes</taxon>
        <taxon>Micromonosporales</taxon>
        <taxon>Micromonosporaceae</taxon>
        <taxon>Actinocatenispora</taxon>
    </lineage>
</organism>
<sequence>MWHDIANAEFKPVQLQVAHELGLTVPRQWQQLAHTRHTPGTKISSSPREITGQSHVRKT</sequence>
<evidence type="ECO:0000256" key="1">
    <source>
        <dbReference type="SAM" id="MobiDB-lite"/>
    </source>
</evidence>
<proteinExistence type="predicted"/>
<accession>A0A7R7I1N7</accession>
<name>A0A7R7I1N7_9ACTN</name>
<keyword evidence="3" id="KW-1185">Reference proteome</keyword>
<feature type="region of interest" description="Disordered" evidence="1">
    <location>
        <begin position="33"/>
        <end position="59"/>
    </location>
</feature>